<keyword evidence="20" id="KW-1185">Reference proteome</keyword>
<dbReference type="EMBL" id="JACXSS010000001">
    <property type="protein sequence ID" value="MBD9357210.1"/>
    <property type="molecule type" value="Genomic_DNA"/>
</dbReference>
<evidence type="ECO:0000256" key="12">
    <source>
        <dbReference type="ARBA" id="ARBA00023136"/>
    </source>
</evidence>
<dbReference type="Gene3D" id="3.30.565.10">
    <property type="entry name" value="Histidine kinase-like ATPase, C-terminal domain"/>
    <property type="match status" value="2"/>
</dbReference>
<evidence type="ECO:0000256" key="4">
    <source>
        <dbReference type="ARBA" id="ARBA00022553"/>
    </source>
</evidence>
<dbReference type="RefSeq" id="WP_192375498.1">
    <property type="nucleotide sequence ID" value="NZ_CAJHIV010000001.1"/>
</dbReference>
<feature type="domain" description="PAC" evidence="18">
    <location>
        <begin position="608"/>
        <end position="660"/>
    </location>
</feature>
<dbReference type="SMART" id="SM00448">
    <property type="entry name" value="REC"/>
    <property type="match status" value="1"/>
</dbReference>
<feature type="domain" description="Histidine kinase" evidence="15">
    <location>
        <begin position="143"/>
        <end position="359"/>
    </location>
</feature>
<dbReference type="Proteomes" id="UP000652176">
    <property type="component" value="Unassembled WGS sequence"/>
</dbReference>
<comment type="caution">
    <text evidence="19">The sequence shown here is derived from an EMBL/GenBank/DDBJ whole genome shotgun (WGS) entry which is preliminary data.</text>
</comment>
<dbReference type="EC" id="2.7.13.3" evidence="3"/>
<keyword evidence="10 14" id="KW-1133">Transmembrane helix</keyword>
<dbReference type="InterPro" id="IPR011006">
    <property type="entry name" value="CheY-like_superfamily"/>
</dbReference>
<dbReference type="InterPro" id="IPR003594">
    <property type="entry name" value="HATPase_dom"/>
</dbReference>
<dbReference type="SMART" id="SM00086">
    <property type="entry name" value="PAC"/>
    <property type="match status" value="2"/>
</dbReference>
<dbReference type="SMART" id="SM00387">
    <property type="entry name" value="HATPase_c"/>
    <property type="match status" value="2"/>
</dbReference>
<organism evidence="19 20">
    <name type="scientific">Methylomonas albis</name>
    <dbReference type="NCBI Taxonomy" id="1854563"/>
    <lineage>
        <taxon>Bacteria</taxon>
        <taxon>Pseudomonadati</taxon>
        <taxon>Pseudomonadota</taxon>
        <taxon>Gammaproteobacteria</taxon>
        <taxon>Methylococcales</taxon>
        <taxon>Methylococcaceae</taxon>
        <taxon>Methylomonas</taxon>
    </lineage>
</organism>
<evidence type="ECO:0000256" key="8">
    <source>
        <dbReference type="ARBA" id="ARBA00022777"/>
    </source>
</evidence>
<dbReference type="Gene3D" id="1.20.120.620">
    <property type="entry name" value="Backbone structure of the membrane domain of e. Coli histidine kinase receptor kdpd"/>
    <property type="match status" value="1"/>
</dbReference>
<evidence type="ECO:0000259" key="18">
    <source>
        <dbReference type="PROSITE" id="PS50113"/>
    </source>
</evidence>
<feature type="modified residue" description="4-aspartylphosphate" evidence="13">
    <location>
        <position position="454"/>
    </location>
</feature>
<dbReference type="InterPro" id="IPR000700">
    <property type="entry name" value="PAS-assoc_C"/>
</dbReference>
<evidence type="ECO:0000259" key="17">
    <source>
        <dbReference type="PROSITE" id="PS50112"/>
    </source>
</evidence>
<keyword evidence="7" id="KW-0547">Nucleotide-binding</keyword>
<evidence type="ECO:0000256" key="5">
    <source>
        <dbReference type="ARBA" id="ARBA00022679"/>
    </source>
</evidence>
<dbReference type="SUPFAM" id="SSF55874">
    <property type="entry name" value="ATPase domain of HSP90 chaperone/DNA topoisomerase II/histidine kinase"/>
    <property type="match status" value="2"/>
</dbReference>
<dbReference type="PROSITE" id="PS50109">
    <property type="entry name" value="HIS_KIN"/>
    <property type="match status" value="2"/>
</dbReference>
<dbReference type="InterPro" id="IPR001789">
    <property type="entry name" value="Sig_transdc_resp-reg_receiver"/>
</dbReference>
<dbReference type="PANTHER" id="PTHR42878">
    <property type="entry name" value="TWO-COMPONENT HISTIDINE KINASE"/>
    <property type="match status" value="1"/>
</dbReference>
<proteinExistence type="predicted"/>
<keyword evidence="8" id="KW-0418">Kinase</keyword>
<dbReference type="InterPro" id="IPR004358">
    <property type="entry name" value="Sig_transdc_His_kin-like_C"/>
</dbReference>
<dbReference type="InterPro" id="IPR005467">
    <property type="entry name" value="His_kinase_dom"/>
</dbReference>
<feature type="transmembrane region" description="Helical" evidence="14">
    <location>
        <begin position="50"/>
        <end position="68"/>
    </location>
</feature>
<evidence type="ECO:0000256" key="7">
    <source>
        <dbReference type="ARBA" id="ARBA00022741"/>
    </source>
</evidence>
<dbReference type="Pfam" id="PF13426">
    <property type="entry name" value="PAS_9"/>
    <property type="match status" value="1"/>
</dbReference>
<keyword evidence="11" id="KW-0902">Two-component regulatory system</keyword>
<dbReference type="InterPro" id="IPR025201">
    <property type="entry name" value="KdpD_TM"/>
</dbReference>
<gene>
    <name evidence="19" type="ORF">IE877_15210</name>
</gene>
<evidence type="ECO:0000313" key="20">
    <source>
        <dbReference type="Proteomes" id="UP000652176"/>
    </source>
</evidence>
<comment type="catalytic activity">
    <reaction evidence="1">
        <text>ATP + protein L-histidine = ADP + protein N-phospho-L-histidine.</text>
        <dbReference type="EC" id="2.7.13.3"/>
    </reaction>
</comment>
<accession>A0ABR9D2F5</accession>
<feature type="domain" description="PAS" evidence="17">
    <location>
        <begin position="534"/>
        <end position="604"/>
    </location>
</feature>
<dbReference type="Gene3D" id="3.30.450.20">
    <property type="entry name" value="PAS domain"/>
    <property type="match status" value="2"/>
</dbReference>
<comment type="subcellular location">
    <subcellularLocation>
        <location evidence="2">Membrane</location>
        <topology evidence="2">Multi-pass membrane protein</topology>
    </subcellularLocation>
</comment>
<dbReference type="SUPFAM" id="SSF47384">
    <property type="entry name" value="Homodimeric domain of signal transducing histidine kinase"/>
    <property type="match status" value="2"/>
</dbReference>
<keyword evidence="4 13" id="KW-0597">Phosphoprotein</keyword>
<dbReference type="InterPro" id="IPR050351">
    <property type="entry name" value="BphY/WalK/GraS-like"/>
</dbReference>
<evidence type="ECO:0000256" key="14">
    <source>
        <dbReference type="SAM" id="Phobius"/>
    </source>
</evidence>
<dbReference type="PANTHER" id="PTHR42878:SF15">
    <property type="entry name" value="BACTERIOPHYTOCHROME"/>
    <property type="match status" value="1"/>
</dbReference>
<dbReference type="InterPro" id="IPR035965">
    <property type="entry name" value="PAS-like_dom_sf"/>
</dbReference>
<keyword evidence="9" id="KW-0067">ATP-binding</keyword>
<evidence type="ECO:0000256" key="13">
    <source>
        <dbReference type="PROSITE-ProRule" id="PRU00169"/>
    </source>
</evidence>
<keyword evidence="12 14" id="KW-0472">Membrane</keyword>
<evidence type="ECO:0000256" key="11">
    <source>
        <dbReference type="ARBA" id="ARBA00023012"/>
    </source>
</evidence>
<dbReference type="InterPro" id="IPR036890">
    <property type="entry name" value="HATPase_C_sf"/>
</dbReference>
<keyword evidence="6 14" id="KW-0812">Transmembrane</keyword>
<evidence type="ECO:0000259" key="16">
    <source>
        <dbReference type="PROSITE" id="PS50110"/>
    </source>
</evidence>
<feature type="domain" description="Histidine kinase" evidence="15">
    <location>
        <begin position="814"/>
        <end position="1028"/>
    </location>
</feature>
<evidence type="ECO:0000256" key="1">
    <source>
        <dbReference type="ARBA" id="ARBA00000085"/>
    </source>
</evidence>
<evidence type="ECO:0000256" key="10">
    <source>
        <dbReference type="ARBA" id="ARBA00022989"/>
    </source>
</evidence>
<dbReference type="Pfam" id="PF00512">
    <property type="entry name" value="HisKA"/>
    <property type="match status" value="2"/>
</dbReference>
<feature type="domain" description="PAC" evidence="18">
    <location>
        <begin position="733"/>
        <end position="785"/>
    </location>
</feature>
<dbReference type="Gene3D" id="1.10.287.130">
    <property type="match status" value="2"/>
</dbReference>
<dbReference type="SUPFAM" id="SSF52172">
    <property type="entry name" value="CheY-like"/>
    <property type="match status" value="1"/>
</dbReference>
<dbReference type="PRINTS" id="PR00344">
    <property type="entry name" value="BCTRLSENSOR"/>
</dbReference>
<evidence type="ECO:0000259" key="15">
    <source>
        <dbReference type="PROSITE" id="PS50109"/>
    </source>
</evidence>
<dbReference type="SUPFAM" id="SSF55785">
    <property type="entry name" value="PYP-like sensor domain (PAS domain)"/>
    <property type="match status" value="2"/>
</dbReference>
<dbReference type="Pfam" id="PF02518">
    <property type="entry name" value="HATPase_c"/>
    <property type="match status" value="2"/>
</dbReference>
<feature type="domain" description="Response regulatory" evidence="16">
    <location>
        <begin position="406"/>
        <end position="521"/>
    </location>
</feature>
<dbReference type="PROSITE" id="PS50110">
    <property type="entry name" value="RESPONSE_REGULATORY"/>
    <property type="match status" value="1"/>
</dbReference>
<dbReference type="Pfam" id="PF13493">
    <property type="entry name" value="DUF4118"/>
    <property type="match status" value="1"/>
</dbReference>
<dbReference type="InterPro" id="IPR001610">
    <property type="entry name" value="PAC"/>
</dbReference>
<dbReference type="InterPro" id="IPR000014">
    <property type="entry name" value="PAS"/>
</dbReference>
<dbReference type="SMART" id="SM00388">
    <property type="entry name" value="HisKA"/>
    <property type="match status" value="2"/>
</dbReference>
<dbReference type="Pfam" id="PF08448">
    <property type="entry name" value="PAS_4"/>
    <property type="match status" value="1"/>
</dbReference>
<feature type="transmembrane region" description="Helical" evidence="14">
    <location>
        <begin position="80"/>
        <end position="96"/>
    </location>
</feature>
<dbReference type="InterPro" id="IPR036097">
    <property type="entry name" value="HisK_dim/P_sf"/>
</dbReference>
<keyword evidence="5" id="KW-0808">Transferase</keyword>
<dbReference type="Gene3D" id="3.40.50.2300">
    <property type="match status" value="1"/>
</dbReference>
<evidence type="ECO:0000256" key="9">
    <source>
        <dbReference type="ARBA" id="ARBA00022840"/>
    </source>
</evidence>
<dbReference type="InterPro" id="IPR013656">
    <property type="entry name" value="PAS_4"/>
</dbReference>
<evidence type="ECO:0000256" key="2">
    <source>
        <dbReference type="ARBA" id="ARBA00004141"/>
    </source>
</evidence>
<sequence length="1039" mass="116228">MMKRTRLLLSILLPLFALALQWLLWPWISPFVWFLFFPTVFFSARLGGFKGGLVSTFLSAGLVWYFFIPPQMSWAMDKPANFYSVGMFLIMGYLFSDTHGRLRTAQQNTESALAQTSAAKEEITQLYQKSLELDRLKTEFFANISHELRTPLTLIISPLTRRLALDSLSAAERGEDELILRNARLLYRQVSDLLDVAKLEAGHMAVDYAYIDLGELTRAVASQFDSLAKEKNISYCLDVPVPIRGEADGEKIQRVLLNLLANAFKFTPDGGNIRVTLRENAGMAVIMVEDNGPGIPEDMREVVFERFRQVEGGAQRRFGGTGLGLAIVKEFTELHLGSVTLNQAVDGGALFSVSLPLQAPSGTLVRDTSTRLDPNFNLQSSAKNRSPSQQLRATTVVDADDANTPLILVVEDNADMNAFIVDTLQPYYRVASAYDGREGLALARNLRPDLILCDLMMPLMSGDQMVIELRRQQILLDVPIVMLTAKAEDEQRVRMLNQGVQDYINKPFLVDELLARIHGLIEVRQRNAAKLSASERRFEATFEQAAVGIALVAPDGRWLRVNRKLCEIVAYSHDELLALSFQDITHPDDLETDMTYLQQLLAGEIPNYSMEKRYIRKGGELIWINLTVALVRSADASSNYFISVIEDITERKLFEESLNKSQAQLKTFIQHAPISIAMFDKEMNYLSVSGRWLADFGSGQASLMGLNYYQVNPDMPANWRDIHQQGLSGATINNDEDLWVQADGTMRWLRWVVSPWSDENAAIGGVIISIEDISDRKLAKEEIRRLNNDLEQRVLARTAELSAANQELDSFAYAVSHDLRAPLRAMSGFSQALSEDYGDQLPGDAQVFLKQIQIASSKMSELIDGLLVLSRTTRGVLAVDRIDLSTLGEKILADLQRDWPERRLDIDVEAGMLANGDKRMIEALLRNLLENAWKYTANTQTASIRFYSEQLGGKQRFCISDNGAGFDMVHAGRLFQPFQRLHRQDEFPGIGIGLATVQRIVFRHGGTIEASGEPGKGAVFCFTLPELIAGSVADKQEVV</sequence>
<dbReference type="NCBIfam" id="TIGR00229">
    <property type="entry name" value="sensory_box"/>
    <property type="match status" value="2"/>
</dbReference>
<protein>
    <recommendedName>
        <fullName evidence="3">histidine kinase</fullName>
        <ecNumber evidence="3">2.7.13.3</ecNumber>
    </recommendedName>
</protein>
<reference evidence="19 20" key="1">
    <citation type="submission" date="2020-09" db="EMBL/GenBank/DDBJ databases">
        <title>Methylomonas albis sp. nov. and Methylomonas fluvii sp. nov.: Two cold-adapted methanotrophs from the River Elbe and an amended description of Methylovulum psychrotolerans strain Eb1.</title>
        <authorList>
            <person name="Bussmann I.K."/>
            <person name="Klings K.-W."/>
            <person name="Warnstedt J."/>
            <person name="Hoppert M."/>
            <person name="Saborowski A."/>
            <person name="Horn F."/>
            <person name="Liebner S."/>
        </authorList>
    </citation>
    <scope>NUCLEOTIDE SEQUENCE [LARGE SCALE GENOMIC DNA]</scope>
    <source>
        <strain evidence="19 20">EbA</strain>
    </source>
</reference>
<dbReference type="InterPro" id="IPR038318">
    <property type="entry name" value="KdpD_sf"/>
</dbReference>
<name>A0ABR9D2F5_9GAMM</name>
<dbReference type="InterPro" id="IPR003661">
    <property type="entry name" value="HisK_dim/P_dom"/>
</dbReference>
<evidence type="ECO:0000313" key="19">
    <source>
        <dbReference type="EMBL" id="MBD9357210.1"/>
    </source>
</evidence>
<evidence type="ECO:0000256" key="6">
    <source>
        <dbReference type="ARBA" id="ARBA00022692"/>
    </source>
</evidence>
<dbReference type="Pfam" id="PF00072">
    <property type="entry name" value="Response_reg"/>
    <property type="match status" value="1"/>
</dbReference>
<dbReference type="CDD" id="cd00082">
    <property type="entry name" value="HisKA"/>
    <property type="match status" value="2"/>
</dbReference>
<dbReference type="PROSITE" id="PS50112">
    <property type="entry name" value="PAS"/>
    <property type="match status" value="1"/>
</dbReference>
<dbReference type="PROSITE" id="PS50113">
    <property type="entry name" value="PAC"/>
    <property type="match status" value="2"/>
</dbReference>
<dbReference type="SMART" id="SM00091">
    <property type="entry name" value="PAS"/>
    <property type="match status" value="2"/>
</dbReference>
<dbReference type="CDD" id="cd00130">
    <property type="entry name" value="PAS"/>
    <property type="match status" value="2"/>
</dbReference>
<evidence type="ECO:0000256" key="3">
    <source>
        <dbReference type="ARBA" id="ARBA00012438"/>
    </source>
</evidence>